<comment type="caution">
    <text evidence="2">The sequence shown here is derived from an EMBL/GenBank/DDBJ whole genome shotgun (WGS) entry which is preliminary data.</text>
</comment>
<feature type="domain" description="Replication-associated protein ORF2/G2P" evidence="1">
    <location>
        <begin position="149"/>
        <end position="245"/>
    </location>
</feature>
<evidence type="ECO:0000259" key="1">
    <source>
        <dbReference type="Pfam" id="PF23343"/>
    </source>
</evidence>
<dbReference type="InterPro" id="IPR056906">
    <property type="entry name" value="ORF2/G2P_dom"/>
</dbReference>
<gene>
    <name evidence="2" type="ORF">GYA27_04305</name>
</gene>
<protein>
    <recommendedName>
        <fullName evidence="1">Replication-associated protein ORF2/G2P domain-containing protein</fullName>
    </recommendedName>
</protein>
<proteinExistence type="predicted"/>
<evidence type="ECO:0000313" key="3">
    <source>
        <dbReference type="Proteomes" id="UP000526033"/>
    </source>
</evidence>
<dbReference type="EMBL" id="JAAZNL010000055">
    <property type="protein sequence ID" value="NMB70393.1"/>
    <property type="molecule type" value="Genomic_DNA"/>
</dbReference>
<dbReference type="AlphaFoldDB" id="A0A7X9DL12"/>
<organism evidence="2 3">
    <name type="scientific">candidate division WWE3 bacterium</name>
    <dbReference type="NCBI Taxonomy" id="2053526"/>
    <lineage>
        <taxon>Bacteria</taxon>
        <taxon>Katanobacteria</taxon>
    </lineage>
</organism>
<sequence length="317" mass="36948">MKPLETQEDIVNYFGSPLEEPELNPDIYFKPYKSKTDDLINKILAKRSGGSHSLSSFTLLDSSVITPPVIDNFKTAYYQKVIEYGDFVDVYIYEKPIIKAKNRKSKTYSHCGGREKVDNSSKYRRRNSIRALNLIRQLSILNFSGENTKLLTLTFGKCDFDIKNPKICNKKLSNFLQELRGLFPNYMYLAVLEFQKRGAVHYHILCDLPFIDKEKLANLWGYGFIDIRKPGFLAVNYLSKYLEKSLFDERLKGVRVFFHSKNLQKPKEYTGLSAFNKLQEIQNANIVFANHYHNKYNDEEVLYRQLKNSPAQNKNDQ</sequence>
<name>A0A7X9DL12_UNCKA</name>
<dbReference type="Pfam" id="PF23343">
    <property type="entry name" value="REP_ORF2-G2P"/>
    <property type="match status" value="1"/>
</dbReference>
<accession>A0A7X9DL12</accession>
<dbReference type="Proteomes" id="UP000526033">
    <property type="component" value="Unassembled WGS sequence"/>
</dbReference>
<reference evidence="2 3" key="1">
    <citation type="journal article" date="2020" name="Biotechnol. Biofuels">
        <title>New insights from the biogas microbiome by comprehensive genome-resolved metagenomics of nearly 1600 species originating from multiple anaerobic digesters.</title>
        <authorList>
            <person name="Campanaro S."/>
            <person name="Treu L."/>
            <person name="Rodriguez-R L.M."/>
            <person name="Kovalovszki A."/>
            <person name="Ziels R.M."/>
            <person name="Maus I."/>
            <person name="Zhu X."/>
            <person name="Kougias P.G."/>
            <person name="Basile A."/>
            <person name="Luo G."/>
            <person name="Schluter A."/>
            <person name="Konstantinidis K.T."/>
            <person name="Angelidaki I."/>
        </authorList>
    </citation>
    <scope>NUCLEOTIDE SEQUENCE [LARGE SCALE GENOMIC DNA]</scope>
    <source>
        <strain evidence="2">AS27yjCOA_165</strain>
    </source>
</reference>
<evidence type="ECO:0000313" key="2">
    <source>
        <dbReference type="EMBL" id="NMB70393.1"/>
    </source>
</evidence>